<dbReference type="InterPro" id="IPR050993">
    <property type="entry name" value="Isochorismatase_domain"/>
</dbReference>
<organism evidence="2 3">
    <name type="scientific">Aquisalimonas asiatica</name>
    <dbReference type="NCBI Taxonomy" id="406100"/>
    <lineage>
        <taxon>Bacteria</taxon>
        <taxon>Pseudomonadati</taxon>
        <taxon>Pseudomonadota</taxon>
        <taxon>Gammaproteobacteria</taxon>
        <taxon>Chromatiales</taxon>
        <taxon>Ectothiorhodospiraceae</taxon>
        <taxon>Aquisalimonas</taxon>
    </lineage>
</organism>
<reference evidence="2 3" key="1">
    <citation type="submission" date="2016-10" db="EMBL/GenBank/DDBJ databases">
        <authorList>
            <person name="de Groot N.N."/>
        </authorList>
    </citation>
    <scope>NUCLEOTIDE SEQUENCE [LARGE SCALE GENOMIC DNA]</scope>
    <source>
        <strain evidence="2 3">CGMCC 1.6291</strain>
    </source>
</reference>
<proteinExistence type="predicted"/>
<keyword evidence="3" id="KW-1185">Reference proteome</keyword>
<dbReference type="PANTHER" id="PTHR14119:SF3">
    <property type="entry name" value="ISOCHORISMATASE DOMAIN-CONTAINING PROTEIN 2"/>
    <property type="match status" value="1"/>
</dbReference>
<dbReference type="PANTHER" id="PTHR14119">
    <property type="entry name" value="HYDROLASE"/>
    <property type="match status" value="1"/>
</dbReference>
<dbReference type="InterPro" id="IPR000868">
    <property type="entry name" value="Isochorismatase-like_dom"/>
</dbReference>
<gene>
    <name evidence="2" type="ORF">SAMN04488052_102132</name>
</gene>
<dbReference type="Proteomes" id="UP000199657">
    <property type="component" value="Unassembled WGS sequence"/>
</dbReference>
<evidence type="ECO:0000313" key="3">
    <source>
        <dbReference type="Proteomes" id="UP000199657"/>
    </source>
</evidence>
<dbReference type="InterPro" id="IPR036380">
    <property type="entry name" value="Isochorismatase-like_sf"/>
</dbReference>
<accession>A0A1H8RMY8</accession>
<dbReference type="OrthoDB" id="9796958at2"/>
<evidence type="ECO:0000313" key="2">
    <source>
        <dbReference type="EMBL" id="SEO67740.1"/>
    </source>
</evidence>
<evidence type="ECO:0000259" key="1">
    <source>
        <dbReference type="Pfam" id="PF00857"/>
    </source>
</evidence>
<dbReference type="Gene3D" id="3.40.50.850">
    <property type="entry name" value="Isochorismatase-like"/>
    <property type="match status" value="1"/>
</dbReference>
<protein>
    <submittedName>
        <fullName evidence="2">Nicotinamidase-related amidase</fullName>
    </submittedName>
</protein>
<dbReference type="EMBL" id="FOEG01000002">
    <property type="protein sequence ID" value="SEO67740.1"/>
    <property type="molecule type" value="Genomic_DNA"/>
</dbReference>
<feature type="domain" description="Isochorismatase-like" evidence="1">
    <location>
        <begin position="8"/>
        <end position="157"/>
    </location>
</feature>
<name>A0A1H8RMY8_9GAMM</name>
<dbReference type="STRING" id="406100.SAMN04488052_102132"/>
<dbReference type="Pfam" id="PF00857">
    <property type="entry name" value="Isochorismatase"/>
    <property type="match status" value="1"/>
</dbReference>
<dbReference type="CDD" id="cd01012">
    <property type="entry name" value="YcaC_related"/>
    <property type="match status" value="1"/>
</dbReference>
<sequence length="181" mass="20533">MRMNVDTSCLLVIDVQERLAPAIHEADRVTENAGWLIKVAREVDVPVRVTEQYPQGIGPTIPAIRTLLLDDEIMEKTHFSCMDSDAIRRQLAGLGRRQVVIAGTEAHVCVLQSALGLVREGYEVYVVADAVSSRRESDAIMATERMRGEGIRVVTREMVAFEWLHRADTEVFRRVQQRYIR</sequence>
<dbReference type="AlphaFoldDB" id="A0A1H8RMY8"/>
<dbReference type="RefSeq" id="WP_091640647.1">
    <property type="nucleotide sequence ID" value="NZ_FOEG01000002.1"/>
</dbReference>
<dbReference type="SUPFAM" id="SSF52499">
    <property type="entry name" value="Isochorismatase-like hydrolases"/>
    <property type="match status" value="1"/>
</dbReference>